<name>X0W7I0_9ZZZZ</name>
<evidence type="ECO:0000313" key="1">
    <source>
        <dbReference type="EMBL" id="GAG26904.1"/>
    </source>
</evidence>
<dbReference type="Pfam" id="PF19474">
    <property type="entry name" value="DUF6011"/>
    <property type="match status" value="1"/>
</dbReference>
<feature type="non-terminal residue" evidence="1">
    <location>
        <position position="1"/>
    </location>
</feature>
<dbReference type="EMBL" id="BARS01034888">
    <property type="protein sequence ID" value="GAG26904.1"/>
    <property type="molecule type" value="Genomic_DNA"/>
</dbReference>
<protein>
    <submittedName>
        <fullName evidence="1">Uncharacterized protein</fullName>
    </submittedName>
</protein>
<proteinExistence type="predicted"/>
<gene>
    <name evidence="1" type="ORF">S01H1_53842</name>
</gene>
<accession>X0W7I0</accession>
<sequence length="179" mass="19980">GDSIESRFENNEAIEILSKVKGNFAQSLVVQYKKRGLSNAQWYWAHKLAHDNNDHQITNFKLDCDLESWLREAGVPKIMWRLDGKARVKLYVNENDISVVYSGGDLAKRVGRIKGDTLFPTKNCPQAAIAQILVLAKMKMEFLTLFGKESGVCCVCGRELENEESVKAGIGPICAGRFG</sequence>
<comment type="caution">
    <text evidence="1">The sequence shown here is derived from an EMBL/GenBank/DDBJ whole genome shotgun (WGS) entry which is preliminary data.</text>
</comment>
<dbReference type="AlphaFoldDB" id="X0W7I0"/>
<organism evidence="1">
    <name type="scientific">marine sediment metagenome</name>
    <dbReference type="NCBI Taxonomy" id="412755"/>
    <lineage>
        <taxon>unclassified sequences</taxon>
        <taxon>metagenomes</taxon>
        <taxon>ecological metagenomes</taxon>
    </lineage>
</organism>
<reference evidence="1" key="1">
    <citation type="journal article" date="2014" name="Front. Microbiol.">
        <title>High frequency of phylogenetically diverse reductive dehalogenase-homologous genes in deep subseafloor sedimentary metagenomes.</title>
        <authorList>
            <person name="Kawai M."/>
            <person name="Futagami T."/>
            <person name="Toyoda A."/>
            <person name="Takaki Y."/>
            <person name="Nishi S."/>
            <person name="Hori S."/>
            <person name="Arai W."/>
            <person name="Tsubouchi T."/>
            <person name="Morono Y."/>
            <person name="Uchiyama I."/>
            <person name="Ito T."/>
            <person name="Fujiyama A."/>
            <person name="Inagaki F."/>
            <person name="Takami H."/>
        </authorList>
    </citation>
    <scope>NUCLEOTIDE SEQUENCE</scope>
    <source>
        <strain evidence="1">Expedition CK06-06</strain>
    </source>
</reference>
<dbReference type="InterPro" id="IPR046053">
    <property type="entry name" value="DUF6011"/>
</dbReference>